<dbReference type="SUPFAM" id="SSF56925">
    <property type="entry name" value="OMPA-like"/>
    <property type="match status" value="1"/>
</dbReference>
<proteinExistence type="predicted"/>
<feature type="signal peptide" evidence="3">
    <location>
        <begin position="1"/>
        <end position="22"/>
    </location>
</feature>
<accession>A0ABU1ZMF4</accession>
<name>A0ABU1ZMF4_9BURK</name>
<dbReference type="Proteomes" id="UP001268089">
    <property type="component" value="Unassembled WGS sequence"/>
</dbReference>
<feature type="domain" description="Outer membrane protein beta-barrel" evidence="4">
    <location>
        <begin position="10"/>
        <end position="202"/>
    </location>
</feature>
<evidence type="ECO:0000256" key="2">
    <source>
        <dbReference type="ARBA" id="ARBA00022729"/>
    </source>
</evidence>
<dbReference type="Pfam" id="PF13505">
    <property type="entry name" value="OMP_b-brl"/>
    <property type="match status" value="1"/>
</dbReference>
<keyword evidence="6" id="KW-1185">Reference proteome</keyword>
<evidence type="ECO:0000313" key="5">
    <source>
        <dbReference type="EMBL" id="MDR7306720.1"/>
    </source>
</evidence>
<sequence length="202" mass="21111">MKKILIAAAVTVATLGAPQAFAQAKNFEGFSVGLNINSTASDTDISNSGGSVKATGQTSANGAFQVQYNLPLGSSFVLGFGGTYEFGDIDIGSSAIFSGKRKEASSVYIAPGFAINDSWLIYGKVASISAKFESTGAAIFTGKADATGMGYGLGFQKMLGKNLYLQAEYMQNKYNDQTIVTSLTTQAKAEARTVSFGVGYKF</sequence>
<organism evidence="5 6">
    <name type="scientific">Rhodoferax saidenbachensis</name>
    <dbReference type="NCBI Taxonomy" id="1484693"/>
    <lineage>
        <taxon>Bacteria</taxon>
        <taxon>Pseudomonadati</taxon>
        <taxon>Pseudomonadota</taxon>
        <taxon>Betaproteobacteria</taxon>
        <taxon>Burkholderiales</taxon>
        <taxon>Comamonadaceae</taxon>
        <taxon>Rhodoferax</taxon>
    </lineage>
</organism>
<evidence type="ECO:0000259" key="4">
    <source>
        <dbReference type="Pfam" id="PF13505"/>
    </source>
</evidence>
<feature type="chain" id="PRO_5046982884" evidence="3">
    <location>
        <begin position="23"/>
        <end position="202"/>
    </location>
</feature>
<evidence type="ECO:0000256" key="3">
    <source>
        <dbReference type="SAM" id="SignalP"/>
    </source>
</evidence>
<reference evidence="5 6" key="1">
    <citation type="submission" date="2023-07" db="EMBL/GenBank/DDBJ databases">
        <title>Sorghum-associated microbial communities from plants grown in Nebraska, USA.</title>
        <authorList>
            <person name="Schachtman D."/>
        </authorList>
    </citation>
    <scope>NUCLEOTIDE SEQUENCE [LARGE SCALE GENOMIC DNA]</scope>
    <source>
        <strain evidence="5 6">BE308</strain>
    </source>
</reference>
<comment type="subcellular location">
    <subcellularLocation>
        <location evidence="1">Cell outer membrane</location>
    </subcellularLocation>
</comment>
<protein>
    <submittedName>
        <fullName evidence="5">Opacity protein-like surface antigen</fullName>
    </submittedName>
</protein>
<dbReference type="InterPro" id="IPR027385">
    <property type="entry name" value="Beta-barrel_OMP"/>
</dbReference>
<comment type="caution">
    <text evidence="5">The sequence shown here is derived from an EMBL/GenBank/DDBJ whole genome shotgun (WGS) entry which is preliminary data.</text>
</comment>
<gene>
    <name evidence="5" type="ORF">J2X15_002006</name>
</gene>
<keyword evidence="2 3" id="KW-0732">Signal</keyword>
<dbReference type="Gene3D" id="2.40.160.20">
    <property type="match status" value="1"/>
</dbReference>
<dbReference type="RefSeq" id="WP_310342169.1">
    <property type="nucleotide sequence ID" value="NZ_JAVDXO010000004.1"/>
</dbReference>
<dbReference type="EMBL" id="JAVDXO010000004">
    <property type="protein sequence ID" value="MDR7306720.1"/>
    <property type="molecule type" value="Genomic_DNA"/>
</dbReference>
<dbReference type="InterPro" id="IPR011250">
    <property type="entry name" value="OMP/PagP_B-barrel"/>
</dbReference>
<evidence type="ECO:0000256" key="1">
    <source>
        <dbReference type="ARBA" id="ARBA00004442"/>
    </source>
</evidence>
<evidence type="ECO:0000313" key="6">
    <source>
        <dbReference type="Proteomes" id="UP001268089"/>
    </source>
</evidence>